<dbReference type="GO" id="GO:0030026">
    <property type="term" value="P:intracellular manganese ion homeostasis"/>
    <property type="evidence" value="ECO:0007669"/>
    <property type="project" value="TreeGrafter"/>
</dbReference>
<evidence type="ECO:0000256" key="8">
    <source>
        <dbReference type="SAM" id="MobiDB-lite"/>
    </source>
</evidence>
<feature type="region of interest" description="Disordered" evidence="8">
    <location>
        <begin position="635"/>
        <end position="681"/>
    </location>
</feature>
<dbReference type="GO" id="GO:0005737">
    <property type="term" value="C:cytoplasm"/>
    <property type="evidence" value="ECO:0007669"/>
    <property type="project" value="TreeGrafter"/>
</dbReference>
<evidence type="ECO:0000256" key="6">
    <source>
        <dbReference type="PROSITE-ProRule" id="PRU00703"/>
    </source>
</evidence>
<feature type="signal peptide" evidence="10">
    <location>
        <begin position="1"/>
        <end position="23"/>
    </location>
</feature>
<feature type="transmembrane region" description="Helical" evidence="9">
    <location>
        <begin position="205"/>
        <end position="225"/>
    </location>
</feature>
<evidence type="ECO:0000259" key="12">
    <source>
        <dbReference type="PROSITE" id="PS51846"/>
    </source>
</evidence>
<dbReference type="AlphaFoldDB" id="A0A507E3F9"/>
<evidence type="ECO:0008006" key="15">
    <source>
        <dbReference type="Google" id="ProtNLM"/>
    </source>
</evidence>
<keyword evidence="2 7" id="KW-0812">Transmembrane</keyword>
<feature type="chain" id="PRO_5021504668" description="CNNM transmembrane domain-containing protein" evidence="10">
    <location>
        <begin position="24"/>
        <end position="681"/>
    </location>
</feature>
<keyword evidence="3" id="KW-0677">Repeat</keyword>
<evidence type="ECO:0000256" key="5">
    <source>
        <dbReference type="ARBA" id="ARBA00023136"/>
    </source>
</evidence>
<keyword evidence="10" id="KW-0732">Signal</keyword>
<dbReference type="PROSITE" id="PS51846">
    <property type="entry name" value="CNNM"/>
    <property type="match status" value="1"/>
</dbReference>
<name>A0A507E3F9_9FUNG</name>
<dbReference type="Gene3D" id="3.10.580.10">
    <property type="entry name" value="CBS-domain"/>
    <property type="match status" value="1"/>
</dbReference>
<keyword evidence="4 7" id="KW-1133">Transmembrane helix</keyword>
<dbReference type="STRING" id="109895.A0A507E3F9"/>
<dbReference type="SUPFAM" id="SSF54631">
    <property type="entry name" value="CBS-domain pair"/>
    <property type="match status" value="1"/>
</dbReference>
<keyword evidence="14" id="KW-1185">Reference proteome</keyword>
<dbReference type="InterPro" id="IPR045095">
    <property type="entry name" value="ACDP"/>
</dbReference>
<comment type="subcellular location">
    <subcellularLocation>
        <location evidence="1">Membrane</location>
        <topology evidence="1">Multi-pass membrane protein</topology>
    </subcellularLocation>
</comment>
<comment type="caution">
    <text evidence="13">The sequence shown here is derived from an EMBL/GenBank/DDBJ whole genome shotgun (WGS) entry which is preliminary data.</text>
</comment>
<dbReference type="FunFam" id="3.10.580.10:FF:000006">
    <property type="entry name" value="DUF21 and CBS domain protein"/>
    <property type="match status" value="1"/>
</dbReference>
<evidence type="ECO:0000256" key="10">
    <source>
        <dbReference type="SAM" id="SignalP"/>
    </source>
</evidence>
<dbReference type="PANTHER" id="PTHR12064">
    <property type="entry name" value="METAL TRANSPORTER CNNM"/>
    <property type="match status" value="1"/>
</dbReference>
<evidence type="ECO:0000256" key="1">
    <source>
        <dbReference type="ARBA" id="ARBA00004141"/>
    </source>
</evidence>
<evidence type="ECO:0000256" key="2">
    <source>
        <dbReference type="ARBA" id="ARBA00022692"/>
    </source>
</evidence>
<feature type="compositionally biased region" description="Acidic residues" evidence="8">
    <location>
        <begin position="659"/>
        <end position="670"/>
    </location>
</feature>
<dbReference type="InterPro" id="IPR046342">
    <property type="entry name" value="CBS_dom_sf"/>
</dbReference>
<dbReference type="Pfam" id="PF01595">
    <property type="entry name" value="CNNM"/>
    <property type="match status" value="1"/>
</dbReference>
<dbReference type="GO" id="GO:0016020">
    <property type="term" value="C:membrane"/>
    <property type="evidence" value="ECO:0007669"/>
    <property type="project" value="UniProtKB-SubCell"/>
</dbReference>
<feature type="compositionally biased region" description="Basic and acidic residues" evidence="8">
    <location>
        <begin position="671"/>
        <end position="681"/>
    </location>
</feature>
<dbReference type="InterPro" id="IPR002550">
    <property type="entry name" value="CNNM"/>
</dbReference>
<dbReference type="GO" id="GO:0010960">
    <property type="term" value="P:magnesium ion homeostasis"/>
    <property type="evidence" value="ECO:0007669"/>
    <property type="project" value="InterPro"/>
</dbReference>
<dbReference type="InterPro" id="IPR000644">
    <property type="entry name" value="CBS_dom"/>
</dbReference>
<feature type="compositionally biased region" description="Low complexity" evidence="8">
    <location>
        <begin position="486"/>
        <end position="501"/>
    </location>
</feature>
<feature type="transmembrane region" description="Helical" evidence="9">
    <location>
        <begin position="174"/>
        <end position="193"/>
    </location>
</feature>
<proteinExistence type="predicted"/>
<organism evidence="13 14">
    <name type="scientific">Powellomyces hirtus</name>
    <dbReference type="NCBI Taxonomy" id="109895"/>
    <lineage>
        <taxon>Eukaryota</taxon>
        <taxon>Fungi</taxon>
        <taxon>Fungi incertae sedis</taxon>
        <taxon>Chytridiomycota</taxon>
        <taxon>Chytridiomycota incertae sedis</taxon>
        <taxon>Chytridiomycetes</taxon>
        <taxon>Spizellomycetales</taxon>
        <taxon>Powellomycetaceae</taxon>
        <taxon>Powellomyces</taxon>
    </lineage>
</organism>
<evidence type="ECO:0000259" key="11">
    <source>
        <dbReference type="PROSITE" id="PS51371"/>
    </source>
</evidence>
<protein>
    <recommendedName>
        <fullName evidence="15">CNNM transmembrane domain-containing protein</fullName>
    </recommendedName>
</protein>
<dbReference type="PROSITE" id="PS51371">
    <property type="entry name" value="CBS"/>
    <property type="match status" value="1"/>
</dbReference>
<dbReference type="InterPro" id="IPR044751">
    <property type="entry name" value="Ion_transp-like_CBS"/>
</dbReference>
<sequence length="681" mass="74112">MGLSRRYLAQGLLLFSAAALISANPIPHPAVEPAISAACQCDDQSIPYCLNDDSSFCICAHGLRAICMSEILEHTKNGHVPMDPNTPRFWWTLGGTIVLVLIGGIFAGLTIGIMSLDTTNLEILRNSGTEQERKHATKIWPIRKHGHWVLTTLLLGNVVINETLPILFDSLVGGGVAAIIISTGLVVLFGEIIPNAICARNGLAVGATFAPIVQVCMWIMAPLAWPIAKILDCILGHDEGTVYARAQLKTLIRIHEEGQGGLGQSGDLIHDEVGIISAVLDLKDKTVMQIMTPIDDVFMMEVSQVIDVDIIRQLITRGHSRIPIYQHHRTNIVAILLAKRLIGYNVEKARRVSDVPLTYLPMIDSETNLFDMLNFFQEGRSHMAAVAGRTDGSRAGNDDEGKAEREILGIITLEDVIEELIGEEIIDETDEYVDVHTKIPVKRAPITKKLAKLLVTNITRGRPGGSTPVRPASRRSSYGSMKDDSNNSNSNSNSNSSNTNTRTRRRSRPPGKLPVAPMIGETFEPSESSFDITTPTSVTRAPLLPSQHGKPPTTPGEDHTRPQHPNLSTTLQTTSPSHNKDNLQDSTDYFSMPIDETQTRDERLQEAGWVVSPLNPDDRHSRKVLSRKKTRVGATAVFGPGGGLPATTVSAPGSLHGDEGDETAEPPETAEAERAPLLKKS</sequence>
<keyword evidence="5 7" id="KW-0472">Membrane</keyword>
<feature type="domain" description="CBS" evidence="11">
    <location>
        <begin position="356"/>
        <end position="428"/>
    </location>
</feature>
<gene>
    <name evidence="13" type="ORF">PhCBS80983_g03035</name>
</gene>
<feature type="transmembrane region" description="Helical" evidence="9">
    <location>
        <begin position="89"/>
        <end position="116"/>
    </location>
</feature>
<reference evidence="13 14" key="1">
    <citation type="journal article" date="2019" name="Sci. Rep.">
        <title>Comparative genomics of chytrid fungi reveal insights into the obligate biotrophic and pathogenic lifestyle of Synchytrium endobioticum.</title>
        <authorList>
            <person name="van de Vossenberg B.T.L.H."/>
            <person name="Warris S."/>
            <person name="Nguyen H.D.T."/>
            <person name="van Gent-Pelzer M.P.E."/>
            <person name="Joly D.L."/>
            <person name="van de Geest H.C."/>
            <person name="Bonants P.J.M."/>
            <person name="Smith D.S."/>
            <person name="Levesque C.A."/>
            <person name="van der Lee T.A.J."/>
        </authorList>
    </citation>
    <scope>NUCLEOTIDE SEQUENCE [LARGE SCALE GENOMIC DNA]</scope>
    <source>
        <strain evidence="13 14">CBS 809.83</strain>
    </source>
</reference>
<dbReference type="Proteomes" id="UP000318582">
    <property type="component" value="Unassembled WGS sequence"/>
</dbReference>
<evidence type="ECO:0000313" key="14">
    <source>
        <dbReference type="Proteomes" id="UP000318582"/>
    </source>
</evidence>
<evidence type="ECO:0000256" key="3">
    <source>
        <dbReference type="ARBA" id="ARBA00022737"/>
    </source>
</evidence>
<feature type="domain" description="CNNM transmembrane" evidence="12">
    <location>
        <begin position="85"/>
        <end position="272"/>
    </location>
</feature>
<evidence type="ECO:0000256" key="9">
    <source>
        <dbReference type="SAM" id="Phobius"/>
    </source>
</evidence>
<accession>A0A507E3F9</accession>
<dbReference type="CDD" id="cd04590">
    <property type="entry name" value="CBS_pair_CorC_HlyC_assoc"/>
    <property type="match status" value="1"/>
</dbReference>
<dbReference type="PANTHER" id="PTHR12064:SF97">
    <property type="entry name" value="METAL TRANSPORTER CNNM-5"/>
    <property type="match status" value="1"/>
</dbReference>
<evidence type="ECO:0000256" key="4">
    <source>
        <dbReference type="ARBA" id="ARBA00022989"/>
    </source>
</evidence>
<evidence type="ECO:0000256" key="7">
    <source>
        <dbReference type="PROSITE-ProRule" id="PRU01193"/>
    </source>
</evidence>
<feature type="compositionally biased region" description="Polar residues" evidence="8">
    <location>
        <begin position="525"/>
        <end position="539"/>
    </location>
</feature>
<feature type="compositionally biased region" description="Polar residues" evidence="8">
    <location>
        <begin position="563"/>
        <end position="577"/>
    </location>
</feature>
<feature type="region of interest" description="Disordered" evidence="8">
    <location>
        <begin position="459"/>
        <end position="587"/>
    </location>
</feature>
<keyword evidence="6" id="KW-0129">CBS domain</keyword>
<evidence type="ECO:0000313" key="13">
    <source>
        <dbReference type="EMBL" id="TPX58603.1"/>
    </source>
</evidence>
<dbReference type="EMBL" id="QEAQ01000034">
    <property type="protein sequence ID" value="TPX58603.1"/>
    <property type="molecule type" value="Genomic_DNA"/>
</dbReference>